<proteinExistence type="predicted"/>
<dbReference type="Proteomes" id="UP000244005">
    <property type="component" value="Unassembled WGS sequence"/>
</dbReference>
<protein>
    <submittedName>
        <fullName evidence="1">Uncharacterized protein</fullName>
    </submittedName>
</protein>
<dbReference type="EMBL" id="KZ772812">
    <property type="protein sequence ID" value="PTQ29435.1"/>
    <property type="molecule type" value="Genomic_DNA"/>
</dbReference>
<keyword evidence="2" id="KW-1185">Reference proteome</keyword>
<accession>A0A2R6W6E6</accession>
<sequence>MSTMNPTSNQMTFDLECRPTTCRHSSFRTMKTSSRKLDVRKPEAERPKNDILFPLVHIASICFAHAVADEWIVAHLLRFTVDGMDSLYVLCSLSQFLVPYLIREGILF</sequence>
<evidence type="ECO:0000313" key="1">
    <source>
        <dbReference type="EMBL" id="PTQ29435.1"/>
    </source>
</evidence>
<organism evidence="1 2">
    <name type="scientific">Marchantia polymorpha</name>
    <name type="common">Common liverwort</name>
    <name type="synonym">Marchantia aquatica</name>
    <dbReference type="NCBI Taxonomy" id="3197"/>
    <lineage>
        <taxon>Eukaryota</taxon>
        <taxon>Viridiplantae</taxon>
        <taxon>Streptophyta</taxon>
        <taxon>Embryophyta</taxon>
        <taxon>Marchantiophyta</taxon>
        <taxon>Marchantiopsida</taxon>
        <taxon>Marchantiidae</taxon>
        <taxon>Marchantiales</taxon>
        <taxon>Marchantiaceae</taxon>
        <taxon>Marchantia</taxon>
    </lineage>
</organism>
<evidence type="ECO:0000313" key="2">
    <source>
        <dbReference type="Proteomes" id="UP000244005"/>
    </source>
</evidence>
<gene>
    <name evidence="1" type="ORF">MARPO_0141s0016</name>
</gene>
<reference evidence="2" key="1">
    <citation type="journal article" date="2017" name="Cell">
        <title>Insights into land plant evolution garnered from the Marchantia polymorpha genome.</title>
        <authorList>
            <person name="Bowman J.L."/>
            <person name="Kohchi T."/>
            <person name="Yamato K.T."/>
            <person name="Jenkins J."/>
            <person name="Shu S."/>
            <person name="Ishizaki K."/>
            <person name="Yamaoka S."/>
            <person name="Nishihama R."/>
            <person name="Nakamura Y."/>
            <person name="Berger F."/>
            <person name="Adam C."/>
            <person name="Aki S.S."/>
            <person name="Althoff F."/>
            <person name="Araki T."/>
            <person name="Arteaga-Vazquez M.A."/>
            <person name="Balasubrmanian S."/>
            <person name="Barry K."/>
            <person name="Bauer D."/>
            <person name="Boehm C.R."/>
            <person name="Briginshaw L."/>
            <person name="Caballero-Perez J."/>
            <person name="Catarino B."/>
            <person name="Chen F."/>
            <person name="Chiyoda S."/>
            <person name="Chovatia M."/>
            <person name="Davies K.M."/>
            <person name="Delmans M."/>
            <person name="Demura T."/>
            <person name="Dierschke T."/>
            <person name="Dolan L."/>
            <person name="Dorantes-Acosta A.E."/>
            <person name="Eklund D.M."/>
            <person name="Florent S.N."/>
            <person name="Flores-Sandoval E."/>
            <person name="Fujiyama A."/>
            <person name="Fukuzawa H."/>
            <person name="Galik B."/>
            <person name="Grimanelli D."/>
            <person name="Grimwood J."/>
            <person name="Grossniklaus U."/>
            <person name="Hamada T."/>
            <person name="Haseloff J."/>
            <person name="Hetherington A.J."/>
            <person name="Higo A."/>
            <person name="Hirakawa Y."/>
            <person name="Hundley H.N."/>
            <person name="Ikeda Y."/>
            <person name="Inoue K."/>
            <person name="Inoue S.I."/>
            <person name="Ishida S."/>
            <person name="Jia Q."/>
            <person name="Kakita M."/>
            <person name="Kanazawa T."/>
            <person name="Kawai Y."/>
            <person name="Kawashima T."/>
            <person name="Kennedy M."/>
            <person name="Kinose K."/>
            <person name="Kinoshita T."/>
            <person name="Kohara Y."/>
            <person name="Koide E."/>
            <person name="Komatsu K."/>
            <person name="Kopischke S."/>
            <person name="Kubo M."/>
            <person name="Kyozuka J."/>
            <person name="Lagercrantz U."/>
            <person name="Lin S.S."/>
            <person name="Lindquist E."/>
            <person name="Lipzen A.M."/>
            <person name="Lu C.W."/>
            <person name="De Luna E."/>
            <person name="Martienssen R.A."/>
            <person name="Minamino N."/>
            <person name="Mizutani M."/>
            <person name="Mizutani M."/>
            <person name="Mochizuki N."/>
            <person name="Monte I."/>
            <person name="Mosher R."/>
            <person name="Nagasaki H."/>
            <person name="Nakagami H."/>
            <person name="Naramoto S."/>
            <person name="Nishitani K."/>
            <person name="Ohtani M."/>
            <person name="Okamoto T."/>
            <person name="Okumura M."/>
            <person name="Phillips J."/>
            <person name="Pollak B."/>
            <person name="Reinders A."/>
            <person name="Rovekamp M."/>
            <person name="Sano R."/>
            <person name="Sawa S."/>
            <person name="Schmid M.W."/>
            <person name="Shirakawa M."/>
            <person name="Solano R."/>
            <person name="Spunde A."/>
            <person name="Suetsugu N."/>
            <person name="Sugano S."/>
            <person name="Sugiyama A."/>
            <person name="Sun R."/>
            <person name="Suzuki Y."/>
            <person name="Takenaka M."/>
            <person name="Takezawa D."/>
            <person name="Tomogane H."/>
            <person name="Tsuzuki M."/>
            <person name="Ueda T."/>
            <person name="Umeda M."/>
            <person name="Ward J.M."/>
            <person name="Watanabe Y."/>
            <person name="Yazaki K."/>
            <person name="Yokoyama R."/>
            <person name="Yoshitake Y."/>
            <person name="Yotsui I."/>
            <person name="Zachgo S."/>
            <person name="Schmutz J."/>
        </authorList>
    </citation>
    <scope>NUCLEOTIDE SEQUENCE [LARGE SCALE GENOMIC DNA]</scope>
    <source>
        <strain evidence="2">Tak-1</strain>
    </source>
</reference>
<dbReference type="Gramene" id="Mp5g04080.1">
    <property type="protein sequence ID" value="Mp5g04080.1.cds"/>
    <property type="gene ID" value="Mp5g04080"/>
</dbReference>
<name>A0A2R6W6E6_MARPO</name>
<dbReference type="AlphaFoldDB" id="A0A2R6W6E6"/>